<dbReference type="PANTHER" id="PTHR31891">
    <property type="entry name" value="FORMAMIDASE C869.04-RELATED"/>
    <property type="match status" value="1"/>
</dbReference>
<dbReference type="InterPro" id="IPR004304">
    <property type="entry name" value="FmdA_AmdA"/>
</dbReference>
<dbReference type="GO" id="GO:0016811">
    <property type="term" value="F:hydrolase activity, acting on carbon-nitrogen (but not peptide) bonds, in linear amides"/>
    <property type="evidence" value="ECO:0007669"/>
    <property type="project" value="InterPro"/>
</dbReference>
<dbReference type="PANTHER" id="PTHR31891:SF1">
    <property type="entry name" value="FORMAMIDASE C869.04-RELATED"/>
    <property type="match status" value="1"/>
</dbReference>
<evidence type="ECO:0000313" key="1">
    <source>
        <dbReference type="EMBL" id="KAB7515737.1"/>
    </source>
</evidence>
<sequence>MADHELSREDEHVHYDFDRDLDPVLTVDSGDTVAVGCVDAGDGQLPPDAAPEDVRAVDAPGHPMTGPIEIEGAEPGDTLAVEILDVNHEGIGWTYVAPGAGFLPEEFPDFAVHTWDLDGDVGYFHGIEVPLHPFPGNLGLAPAEPGPHSTIPPRDVGGNLDIKHLTPGSTLYLPVEVAGGLFSVGDLHAAQGDGEVCITAVEIPGTVTVRLRLADRDVDSPQVETSGPFAPAGHADGETDVRAVAGLGEDVNEASREAVREMIALLVDETALTREQAYMLCSTAVDLKLSEVVNQTVVVTAYLGVRV</sequence>
<dbReference type="Gene3D" id="3.10.28.20">
    <property type="entry name" value="Acetamidase/Formamidase-like domains"/>
    <property type="match status" value="1"/>
</dbReference>
<dbReference type="Gene3D" id="2.60.120.580">
    <property type="entry name" value="Acetamidase/Formamidase-like domains"/>
    <property type="match status" value="2"/>
</dbReference>
<dbReference type="AlphaFoldDB" id="A0A5N5UB08"/>
<dbReference type="RefSeq" id="WP_152133564.1">
    <property type="nucleotide sequence ID" value="NZ_QKKZ01000001.1"/>
</dbReference>
<dbReference type="EMBL" id="QKKZ01000001">
    <property type="protein sequence ID" value="KAB7515737.1"/>
    <property type="molecule type" value="Genomic_DNA"/>
</dbReference>
<accession>A0A5N5UB08</accession>
<proteinExistence type="predicted"/>
<organism evidence="1 2">
    <name type="scientific">Halosegnis rubeus</name>
    <dbReference type="NCBI Taxonomy" id="2212850"/>
    <lineage>
        <taxon>Archaea</taxon>
        <taxon>Methanobacteriati</taxon>
        <taxon>Methanobacteriota</taxon>
        <taxon>Stenosarchaea group</taxon>
        <taxon>Halobacteria</taxon>
        <taxon>Halobacteriales</taxon>
        <taxon>Natronomonadaceae</taxon>
        <taxon>Halosegnis</taxon>
    </lineage>
</organism>
<comment type="caution">
    <text evidence="1">The sequence shown here is derived from an EMBL/GenBank/DDBJ whole genome shotgun (WGS) entry which is preliminary data.</text>
</comment>
<protein>
    <submittedName>
        <fullName evidence="1">Acetamidase</fullName>
    </submittedName>
</protein>
<dbReference type="Pfam" id="PF03069">
    <property type="entry name" value="FmdA_AmdA"/>
    <property type="match status" value="2"/>
</dbReference>
<reference evidence="1 2" key="1">
    <citation type="submission" date="2019-10" db="EMBL/GenBank/DDBJ databases">
        <title>Unraveling microbial dark matter from salterns through culturing: the case of the genus Halosegnis.</title>
        <authorList>
            <person name="Duran-Viseras A."/>
            <person name="Andrei A.-S."/>
            <person name="Vera-Gargallo B."/>
            <person name="Ghai R."/>
            <person name="Sanchez-Porro C."/>
            <person name="Ventosa A."/>
        </authorList>
    </citation>
    <scope>NUCLEOTIDE SEQUENCE [LARGE SCALE GENOMIC DNA]</scope>
    <source>
        <strain evidence="1 2">F18-79</strain>
    </source>
</reference>
<evidence type="ECO:0000313" key="2">
    <source>
        <dbReference type="Proteomes" id="UP000326865"/>
    </source>
</evidence>
<gene>
    <name evidence="1" type="ORF">DM867_00915</name>
</gene>
<dbReference type="Proteomes" id="UP000326865">
    <property type="component" value="Unassembled WGS sequence"/>
</dbReference>
<name>A0A5N5UB08_9EURY</name>
<dbReference type="SUPFAM" id="SSF141130">
    <property type="entry name" value="Acetamidase/Formamidase-like"/>
    <property type="match status" value="1"/>
</dbReference>
<keyword evidence="2" id="KW-1185">Reference proteome</keyword>